<dbReference type="CDD" id="cd00130">
    <property type="entry name" value="PAS"/>
    <property type="match status" value="1"/>
</dbReference>
<dbReference type="PANTHER" id="PTHR43065:SF10">
    <property type="entry name" value="PEROXIDE STRESS-ACTIVATED HISTIDINE KINASE MAK3"/>
    <property type="match status" value="1"/>
</dbReference>
<evidence type="ECO:0000256" key="7">
    <source>
        <dbReference type="ARBA" id="ARBA00022840"/>
    </source>
</evidence>
<dbReference type="InterPro" id="IPR004358">
    <property type="entry name" value="Sig_transdc_His_kin-like_C"/>
</dbReference>
<accession>A0ABS9Z842</accession>
<keyword evidence="3" id="KW-0597">Phosphoprotein</keyword>
<dbReference type="RefSeq" id="WP_243068880.1">
    <property type="nucleotide sequence ID" value="NZ_JAIVFK010000006.1"/>
</dbReference>
<dbReference type="InterPro" id="IPR036890">
    <property type="entry name" value="HATPase_C_sf"/>
</dbReference>
<evidence type="ECO:0000256" key="5">
    <source>
        <dbReference type="ARBA" id="ARBA00022741"/>
    </source>
</evidence>
<evidence type="ECO:0000259" key="9">
    <source>
        <dbReference type="PROSITE" id="PS50109"/>
    </source>
</evidence>
<dbReference type="Pfam" id="PF00989">
    <property type="entry name" value="PAS"/>
    <property type="match status" value="1"/>
</dbReference>
<dbReference type="InterPro" id="IPR035965">
    <property type="entry name" value="PAS-like_dom_sf"/>
</dbReference>
<dbReference type="EMBL" id="JAIVFP010000001">
    <property type="protein sequence ID" value="MCI4683844.1"/>
    <property type="molecule type" value="Genomic_DNA"/>
</dbReference>
<dbReference type="Gene3D" id="3.30.565.10">
    <property type="entry name" value="Histidine kinase-like ATPase, C-terminal domain"/>
    <property type="match status" value="1"/>
</dbReference>
<gene>
    <name evidence="10" type="ORF">K2U94_13900</name>
</gene>
<dbReference type="SUPFAM" id="SSF55785">
    <property type="entry name" value="PYP-like sensor domain (PAS domain)"/>
    <property type="match status" value="1"/>
</dbReference>
<keyword evidence="11" id="KW-1185">Reference proteome</keyword>
<name>A0ABS9Z842_9HYPH</name>
<dbReference type="CDD" id="cd00082">
    <property type="entry name" value="HisKA"/>
    <property type="match status" value="1"/>
</dbReference>
<comment type="catalytic activity">
    <reaction evidence="1">
        <text>ATP + protein L-histidine = ADP + protein N-phospho-L-histidine.</text>
        <dbReference type="EC" id="2.7.13.3"/>
    </reaction>
</comment>
<evidence type="ECO:0000256" key="3">
    <source>
        <dbReference type="ARBA" id="ARBA00022553"/>
    </source>
</evidence>
<reference evidence="10" key="1">
    <citation type="journal article" date="2022" name="ISME J.">
        <title>Identification of active gaseous-alkane degraders at natural gas seeps.</title>
        <authorList>
            <person name="Farhan Ul Haque M."/>
            <person name="Hernandez M."/>
            <person name="Crombie A.T."/>
            <person name="Murrell J.C."/>
        </authorList>
    </citation>
    <scope>NUCLEOTIDE SEQUENCE</scope>
    <source>
        <strain evidence="10">PC2</strain>
    </source>
</reference>
<keyword evidence="8" id="KW-0902">Two-component regulatory system</keyword>
<comment type="caution">
    <text evidence="10">The sequence shown here is derived from an EMBL/GenBank/DDBJ whole genome shotgun (WGS) entry which is preliminary data.</text>
</comment>
<dbReference type="SUPFAM" id="SSF55874">
    <property type="entry name" value="ATPase domain of HSP90 chaperone/DNA topoisomerase II/histidine kinase"/>
    <property type="match status" value="1"/>
</dbReference>
<keyword evidence="7" id="KW-0067">ATP-binding</keyword>
<dbReference type="SMART" id="SM00388">
    <property type="entry name" value="HisKA"/>
    <property type="match status" value="1"/>
</dbReference>
<dbReference type="InterPro" id="IPR000014">
    <property type="entry name" value="PAS"/>
</dbReference>
<keyword evidence="6" id="KW-0418">Kinase</keyword>
<dbReference type="InterPro" id="IPR003594">
    <property type="entry name" value="HATPase_dom"/>
</dbReference>
<dbReference type="PANTHER" id="PTHR43065">
    <property type="entry name" value="SENSOR HISTIDINE KINASE"/>
    <property type="match status" value="1"/>
</dbReference>
<organism evidence="10 11">
    <name type="scientific">Candidatus Rhodoblastus alkanivorans</name>
    <dbReference type="NCBI Taxonomy" id="2954117"/>
    <lineage>
        <taxon>Bacteria</taxon>
        <taxon>Pseudomonadati</taxon>
        <taxon>Pseudomonadota</taxon>
        <taxon>Alphaproteobacteria</taxon>
        <taxon>Hyphomicrobiales</taxon>
        <taxon>Rhodoblastaceae</taxon>
        <taxon>Rhodoblastus</taxon>
    </lineage>
</organism>
<feature type="domain" description="Histidine kinase" evidence="9">
    <location>
        <begin position="137"/>
        <end position="357"/>
    </location>
</feature>
<dbReference type="PRINTS" id="PR00344">
    <property type="entry name" value="BCTRLSENSOR"/>
</dbReference>
<dbReference type="InterPro" id="IPR003661">
    <property type="entry name" value="HisK_dim/P_dom"/>
</dbReference>
<evidence type="ECO:0000313" key="10">
    <source>
        <dbReference type="EMBL" id="MCI4683844.1"/>
    </source>
</evidence>
<dbReference type="InterPro" id="IPR005467">
    <property type="entry name" value="His_kinase_dom"/>
</dbReference>
<protein>
    <recommendedName>
        <fullName evidence="2">histidine kinase</fullName>
        <ecNumber evidence="2">2.7.13.3</ecNumber>
    </recommendedName>
</protein>
<evidence type="ECO:0000256" key="4">
    <source>
        <dbReference type="ARBA" id="ARBA00022679"/>
    </source>
</evidence>
<evidence type="ECO:0000256" key="2">
    <source>
        <dbReference type="ARBA" id="ARBA00012438"/>
    </source>
</evidence>
<dbReference type="Gene3D" id="1.10.287.130">
    <property type="match status" value="1"/>
</dbReference>
<dbReference type="Pfam" id="PF02518">
    <property type="entry name" value="HATPase_c"/>
    <property type="match status" value="1"/>
</dbReference>
<sequence>MADCPSAQLLNALPHPLLSVAGDGSIRDANPAAELFFDISRNNLRKIKFPDLLPFGSPLISAIDMVRQRRAPINEYRVDLGTPKIGVERYVDIHIAPLPNIADGVVIMLQERTIADKMDRQLTHRGAARSLSAMGAMLAHEIKNPLSGIRGAAQLLDSAVGDEDRGLCRLICDETDRIVALVERMEAFSDGRPVERGAVNIHEVLEHVRRIAQAGFARRVRFVETYDPSLPPVLANRDQLVQVFLNLVKNAVEALGDDSMDGEIELTTAYRPGVRIRAPGRATPVSLPLEFCVRDNGPGVPEDLMPHLFDPFVTTKASGSGLGLALVAKIIGDHGGVIECESLPRKTLFRVLMPVYSPRDV</sequence>
<dbReference type="InterPro" id="IPR036097">
    <property type="entry name" value="HisK_dim/P_sf"/>
</dbReference>
<dbReference type="EC" id="2.7.13.3" evidence="2"/>
<keyword evidence="4" id="KW-0808">Transferase</keyword>
<evidence type="ECO:0000313" key="11">
    <source>
        <dbReference type="Proteomes" id="UP001139104"/>
    </source>
</evidence>
<dbReference type="Pfam" id="PF00512">
    <property type="entry name" value="HisKA"/>
    <property type="match status" value="1"/>
</dbReference>
<evidence type="ECO:0000256" key="6">
    <source>
        <dbReference type="ARBA" id="ARBA00022777"/>
    </source>
</evidence>
<evidence type="ECO:0000256" key="1">
    <source>
        <dbReference type="ARBA" id="ARBA00000085"/>
    </source>
</evidence>
<proteinExistence type="predicted"/>
<dbReference type="SUPFAM" id="SSF47384">
    <property type="entry name" value="Homodimeric domain of signal transducing histidine kinase"/>
    <property type="match status" value="1"/>
</dbReference>
<dbReference type="PROSITE" id="PS50109">
    <property type="entry name" value="HIS_KIN"/>
    <property type="match status" value="1"/>
</dbReference>
<dbReference type="InterPro" id="IPR013767">
    <property type="entry name" value="PAS_fold"/>
</dbReference>
<dbReference type="Gene3D" id="3.30.450.20">
    <property type="entry name" value="PAS domain"/>
    <property type="match status" value="1"/>
</dbReference>
<dbReference type="Proteomes" id="UP001139104">
    <property type="component" value="Unassembled WGS sequence"/>
</dbReference>
<dbReference type="SMART" id="SM00387">
    <property type="entry name" value="HATPase_c"/>
    <property type="match status" value="1"/>
</dbReference>
<keyword evidence="5" id="KW-0547">Nucleotide-binding</keyword>
<evidence type="ECO:0000256" key="8">
    <source>
        <dbReference type="ARBA" id="ARBA00023012"/>
    </source>
</evidence>